<dbReference type="EMBL" id="MCGT01000004">
    <property type="protein sequence ID" value="ORX60657.1"/>
    <property type="molecule type" value="Genomic_DNA"/>
</dbReference>
<name>A0A1X2GT61_9FUNG</name>
<proteinExistence type="inferred from homology"/>
<dbReference type="Proteomes" id="UP000242146">
    <property type="component" value="Unassembled WGS sequence"/>
</dbReference>
<dbReference type="FunFam" id="1.10.10.10:FF:000027">
    <property type="entry name" value="Heat shock transcription factor 1"/>
    <property type="match status" value="1"/>
</dbReference>
<feature type="region of interest" description="Disordered" evidence="8">
    <location>
        <begin position="288"/>
        <end position="345"/>
    </location>
</feature>
<dbReference type="PROSITE" id="PS00434">
    <property type="entry name" value="HSF_DOMAIN"/>
    <property type="match status" value="1"/>
</dbReference>
<dbReference type="InterPro" id="IPR036388">
    <property type="entry name" value="WH-like_DNA-bd_sf"/>
</dbReference>
<feature type="signal peptide" evidence="9">
    <location>
        <begin position="1"/>
        <end position="25"/>
    </location>
</feature>
<dbReference type="Gene3D" id="1.10.10.10">
    <property type="entry name" value="Winged helix-like DNA-binding domain superfamily/Winged helix DNA-binding domain"/>
    <property type="match status" value="1"/>
</dbReference>
<feature type="domain" description="HSF-type DNA-binding" evidence="10">
    <location>
        <begin position="53"/>
        <end position="77"/>
    </location>
</feature>
<accession>A0A1X2GT61</accession>
<sequence>MCLKPLLICILLPFLSLLFSMVVDAQYQHLIAWSYTGQSFIVCNIVEFSHDVLPKHFKHNNFSSFVRQLNMYGFHKVNKSPRGHRTVAENQIWEFSHAKFMRDRPDLLDEIKRKTMEDHTRRDNHQDLQSQLAMMQMTQADLTQQFSRLQENFDRVVRELAESRKRQSEQQNLIRTMMQYVKGPPQNLALPQPSPVSPHRDDQMPAILITSPDVPHTALNPAVPSHPMQSTSSLELYAQPSSPSALSSSPCPNKIVRRQSPVLTVQTQNLSPTPMDFLTDGRSPVSPSYSAYHTPLSSTPVSPHTLMPENDVYSPMHPSLSLSAPSSPSSHPTNAPSPSHPYPLVPTSPMATNGYLSDYGVAFFHAPSHPTSPHLHPQ</sequence>
<dbReference type="Pfam" id="PF00447">
    <property type="entry name" value="HSF_DNA-bind"/>
    <property type="match status" value="1"/>
</dbReference>
<evidence type="ECO:0000256" key="6">
    <source>
        <dbReference type="ARBA" id="ARBA00023242"/>
    </source>
</evidence>
<keyword evidence="6" id="KW-0539">Nucleus</keyword>
<dbReference type="SMART" id="SM00415">
    <property type="entry name" value="HSF"/>
    <property type="match status" value="1"/>
</dbReference>
<evidence type="ECO:0000256" key="1">
    <source>
        <dbReference type="ARBA" id="ARBA00004123"/>
    </source>
</evidence>
<dbReference type="PANTHER" id="PTHR10015">
    <property type="entry name" value="HEAT SHOCK TRANSCRIPTION FACTOR"/>
    <property type="match status" value="1"/>
</dbReference>
<organism evidence="11 12">
    <name type="scientific">Hesseltinella vesiculosa</name>
    <dbReference type="NCBI Taxonomy" id="101127"/>
    <lineage>
        <taxon>Eukaryota</taxon>
        <taxon>Fungi</taxon>
        <taxon>Fungi incertae sedis</taxon>
        <taxon>Mucoromycota</taxon>
        <taxon>Mucoromycotina</taxon>
        <taxon>Mucoromycetes</taxon>
        <taxon>Mucorales</taxon>
        <taxon>Cunninghamellaceae</taxon>
        <taxon>Hesseltinella</taxon>
    </lineage>
</organism>
<reference evidence="11 12" key="1">
    <citation type="submission" date="2016-07" db="EMBL/GenBank/DDBJ databases">
        <title>Pervasive Adenine N6-methylation of Active Genes in Fungi.</title>
        <authorList>
            <consortium name="DOE Joint Genome Institute"/>
            <person name="Mondo S.J."/>
            <person name="Dannebaum R.O."/>
            <person name="Kuo R.C."/>
            <person name="Labutti K."/>
            <person name="Haridas S."/>
            <person name="Kuo A."/>
            <person name="Salamov A."/>
            <person name="Ahrendt S.R."/>
            <person name="Lipzen A."/>
            <person name="Sullivan W."/>
            <person name="Andreopoulos W.B."/>
            <person name="Clum A."/>
            <person name="Lindquist E."/>
            <person name="Daum C."/>
            <person name="Ramamoorthy G.K."/>
            <person name="Gryganskyi A."/>
            <person name="Culley D."/>
            <person name="Magnuson J.K."/>
            <person name="James T.Y."/>
            <person name="O'Malley M.A."/>
            <person name="Stajich J.E."/>
            <person name="Spatafora J.W."/>
            <person name="Visel A."/>
            <person name="Grigoriev I.V."/>
        </authorList>
    </citation>
    <scope>NUCLEOTIDE SEQUENCE [LARGE SCALE GENOMIC DNA]</scope>
    <source>
        <strain evidence="11 12">NRRL 3301</strain>
    </source>
</reference>
<comment type="subcellular location">
    <subcellularLocation>
        <location evidence="1">Nucleus</location>
    </subcellularLocation>
</comment>
<evidence type="ECO:0000313" key="11">
    <source>
        <dbReference type="EMBL" id="ORX60657.1"/>
    </source>
</evidence>
<evidence type="ECO:0000259" key="10">
    <source>
        <dbReference type="PROSITE" id="PS00434"/>
    </source>
</evidence>
<evidence type="ECO:0000313" key="12">
    <source>
        <dbReference type="Proteomes" id="UP000242146"/>
    </source>
</evidence>
<dbReference type="SUPFAM" id="SSF46785">
    <property type="entry name" value="Winged helix' DNA-binding domain"/>
    <property type="match status" value="1"/>
</dbReference>
<dbReference type="GO" id="GO:0005634">
    <property type="term" value="C:nucleus"/>
    <property type="evidence" value="ECO:0007669"/>
    <property type="project" value="UniProtKB-SubCell"/>
</dbReference>
<feature type="compositionally biased region" description="Polar residues" evidence="8">
    <location>
        <begin position="288"/>
        <end position="302"/>
    </location>
</feature>
<dbReference type="PRINTS" id="PR00056">
    <property type="entry name" value="HSFDOMAIN"/>
</dbReference>
<comment type="similarity">
    <text evidence="2 7">Belongs to the HSF family.</text>
</comment>
<dbReference type="InterPro" id="IPR036390">
    <property type="entry name" value="WH_DNA-bd_sf"/>
</dbReference>
<keyword evidence="9" id="KW-0732">Signal</keyword>
<gene>
    <name evidence="11" type="ORF">DM01DRAFT_1332785</name>
</gene>
<dbReference type="GO" id="GO:0043565">
    <property type="term" value="F:sequence-specific DNA binding"/>
    <property type="evidence" value="ECO:0007669"/>
    <property type="project" value="InterPro"/>
</dbReference>
<keyword evidence="12" id="KW-1185">Reference proteome</keyword>
<evidence type="ECO:0000256" key="5">
    <source>
        <dbReference type="ARBA" id="ARBA00023163"/>
    </source>
</evidence>
<dbReference type="AlphaFoldDB" id="A0A1X2GT61"/>
<evidence type="ECO:0000256" key="4">
    <source>
        <dbReference type="ARBA" id="ARBA00023125"/>
    </source>
</evidence>
<dbReference type="InterPro" id="IPR000232">
    <property type="entry name" value="HSF_DNA-bd"/>
</dbReference>
<keyword evidence="5" id="KW-0804">Transcription</keyword>
<feature type="chain" id="PRO_5012507473" description="HSF-type DNA-binding domain-containing protein" evidence="9">
    <location>
        <begin position="26"/>
        <end position="378"/>
    </location>
</feature>
<evidence type="ECO:0000256" key="9">
    <source>
        <dbReference type="SAM" id="SignalP"/>
    </source>
</evidence>
<evidence type="ECO:0000256" key="8">
    <source>
        <dbReference type="SAM" id="MobiDB-lite"/>
    </source>
</evidence>
<dbReference type="OrthoDB" id="60033at2759"/>
<dbReference type="PANTHER" id="PTHR10015:SF427">
    <property type="entry name" value="HEAT SHOCK FACTOR PROTEIN"/>
    <property type="match status" value="1"/>
</dbReference>
<evidence type="ECO:0000256" key="3">
    <source>
        <dbReference type="ARBA" id="ARBA00023015"/>
    </source>
</evidence>
<evidence type="ECO:0000256" key="2">
    <source>
        <dbReference type="ARBA" id="ARBA00006403"/>
    </source>
</evidence>
<feature type="compositionally biased region" description="Low complexity" evidence="8">
    <location>
        <begin position="314"/>
        <end position="337"/>
    </location>
</feature>
<evidence type="ECO:0000256" key="7">
    <source>
        <dbReference type="RuleBase" id="RU004020"/>
    </source>
</evidence>
<comment type="caution">
    <text evidence="11">The sequence shown here is derived from an EMBL/GenBank/DDBJ whole genome shotgun (WGS) entry which is preliminary data.</text>
</comment>
<dbReference type="GO" id="GO:0003700">
    <property type="term" value="F:DNA-binding transcription factor activity"/>
    <property type="evidence" value="ECO:0007669"/>
    <property type="project" value="InterPro"/>
</dbReference>
<dbReference type="STRING" id="101127.A0A1X2GT61"/>
<keyword evidence="3" id="KW-0805">Transcription regulation</keyword>
<keyword evidence="4" id="KW-0238">DNA-binding</keyword>
<protein>
    <recommendedName>
        <fullName evidence="10">HSF-type DNA-binding domain-containing protein</fullName>
    </recommendedName>
</protein>